<keyword evidence="2" id="KW-0548">Nucleotidyltransferase</keyword>
<dbReference type="Proteomes" id="UP000198894">
    <property type="component" value="Unassembled WGS sequence"/>
</dbReference>
<organism evidence="2 3">
    <name type="scientific">Mesorhizobium muleiense</name>
    <dbReference type="NCBI Taxonomy" id="1004279"/>
    <lineage>
        <taxon>Bacteria</taxon>
        <taxon>Pseudomonadati</taxon>
        <taxon>Pseudomonadota</taxon>
        <taxon>Alphaproteobacteria</taxon>
        <taxon>Hyphomicrobiales</taxon>
        <taxon>Phyllobacteriaceae</taxon>
        <taxon>Mesorhizobium</taxon>
    </lineage>
</organism>
<name>A0A1G9A8E2_9HYPH</name>
<gene>
    <name evidence="2" type="ORF">SAMN05428953_1131</name>
</gene>
<protein>
    <submittedName>
        <fullName evidence="2">RNA-directed DNA polymerase</fullName>
    </submittedName>
</protein>
<reference evidence="3" key="1">
    <citation type="submission" date="2016-10" db="EMBL/GenBank/DDBJ databases">
        <authorList>
            <person name="Varghese N."/>
            <person name="Submissions S."/>
        </authorList>
    </citation>
    <scope>NUCLEOTIDE SEQUENCE [LARGE SCALE GENOMIC DNA]</scope>
    <source>
        <strain evidence="3">CGMCC 1.11022</strain>
    </source>
</reference>
<feature type="non-terminal residue" evidence="2">
    <location>
        <position position="1"/>
    </location>
</feature>
<keyword evidence="2" id="KW-0695">RNA-directed DNA polymerase</keyword>
<evidence type="ECO:0000313" key="3">
    <source>
        <dbReference type="Proteomes" id="UP000198894"/>
    </source>
</evidence>
<feature type="domain" description="Group II intron maturase-specific" evidence="1">
    <location>
        <begin position="2"/>
        <end position="36"/>
    </location>
</feature>
<evidence type="ECO:0000259" key="1">
    <source>
        <dbReference type="Pfam" id="PF08388"/>
    </source>
</evidence>
<sequence>GKGVLEELDRWVRRRLRCILWRQWKRPCTRFMRLMQRGLTEQRARDGASNGRGPWWNAGASHMSDAFRNAFFNKLGLISLQNELRRLNHAS</sequence>
<dbReference type="Pfam" id="PF08388">
    <property type="entry name" value="GIIM"/>
    <property type="match status" value="1"/>
</dbReference>
<dbReference type="GO" id="GO:0003964">
    <property type="term" value="F:RNA-directed DNA polymerase activity"/>
    <property type="evidence" value="ECO:0007669"/>
    <property type="project" value="UniProtKB-KW"/>
</dbReference>
<keyword evidence="2" id="KW-0808">Transferase</keyword>
<dbReference type="EMBL" id="FNEE01000013">
    <property type="protein sequence ID" value="SDK23609.1"/>
    <property type="molecule type" value="Genomic_DNA"/>
</dbReference>
<evidence type="ECO:0000313" key="2">
    <source>
        <dbReference type="EMBL" id="SDK23609.1"/>
    </source>
</evidence>
<dbReference type="InterPro" id="IPR013597">
    <property type="entry name" value="Mat_intron_G2"/>
</dbReference>
<keyword evidence="3" id="KW-1185">Reference proteome</keyword>
<proteinExistence type="predicted"/>
<dbReference type="AlphaFoldDB" id="A0A1G9A8E2"/>
<dbReference type="RefSeq" id="WP_280141205.1">
    <property type="nucleotide sequence ID" value="NZ_FNEE01000013.1"/>
</dbReference>
<accession>A0A1G9A8E2</accession>